<evidence type="ECO:0000313" key="2">
    <source>
        <dbReference type="Proteomes" id="UP001596972"/>
    </source>
</evidence>
<dbReference type="InterPro" id="IPR058009">
    <property type="entry name" value="TTP_Phage_16"/>
</dbReference>
<comment type="caution">
    <text evidence="1">The sequence shown here is derived from an EMBL/GenBank/DDBJ whole genome shotgun (WGS) entry which is preliminary data.</text>
</comment>
<dbReference type="Pfam" id="PF25595">
    <property type="entry name" value="Phage_TTP_16"/>
    <property type="match status" value="1"/>
</dbReference>
<organism evidence="1 2">
    <name type="scientific">Actinomadura sediminis</name>
    <dbReference type="NCBI Taxonomy" id="1038904"/>
    <lineage>
        <taxon>Bacteria</taxon>
        <taxon>Bacillati</taxon>
        <taxon>Actinomycetota</taxon>
        <taxon>Actinomycetes</taxon>
        <taxon>Streptosporangiales</taxon>
        <taxon>Thermomonosporaceae</taxon>
        <taxon>Actinomadura</taxon>
    </lineage>
</organism>
<dbReference type="EMBL" id="JBHTJA010000034">
    <property type="protein sequence ID" value="MFD0902331.1"/>
    <property type="molecule type" value="Genomic_DNA"/>
</dbReference>
<dbReference type="RefSeq" id="WP_378300004.1">
    <property type="nucleotide sequence ID" value="NZ_JBHTJA010000034.1"/>
</dbReference>
<accession>A0ABW3ERD4</accession>
<gene>
    <name evidence="1" type="ORF">ACFQ11_18175</name>
</gene>
<evidence type="ECO:0000313" key="1">
    <source>
        <dbReference type="EMBL" id="MFD0902331.1"/>
    </source>
</evidence>
<protein>
    <recommendedName>
        <fullName evidence="3">Phage tail protein</fullName>
    </recommendedName>
</protein>
<keyword evidence="2" id="KW-1185">Reference proteome</keyword>
<name>A0ABW3ERD4_9ACTN</name>
<evidence type="ECO:0008006" key="3">
    <source>
        <dbReference type="Google" id="ProtNLM"/>
    </source>
</evidence>
<reference evidence="2" key="1">
    <citation type="journal article" date="2019" name="Int. J. Syst. Evol. Microbiol.">
        <title>The Global Catalogue of Microorganisms (GCM) 10K type strain sequencing project: providing services to taxonomists for standard genome sequencing and annotation.</title>
        <authorList>
            <consortium name="The Broad Institute Genomics Platform"/>
            <consortium name="The Broad Institute Genome Sequencing Center for Infectious Disease"/>
            <person name="Wu L."/>
            <person name="Ma J."/>
        </authorList>
    </citation>
    <scope>NUCLEOTIDE SEQUENCE [LARGE SCALE GENOMIC DNA]</scope>
    <source>
        <strain evidence="2">JCM 31202</strain>
    </source>
</reference>
<proteinExistence type="predicted"/>
<dbReference type="Proteomes" id="UP001596972">
    <property type="component" value="Unassembled WGS sequence"/>
</dbReference>
<sequence>MTASSINASTRYINKGVTKCYWVPTIADIDAPTRVELDAGTDLSNEVQEIEGWLVASESVETPDLGRTFTASIPGSTSADDSSITMYADIGGTDARDLMPRGTNGFVVWMDGGDVAGRTMDVFPVRVGSVGKNRSVDDDPASLTINYNITSEPSENVAIPA</sequence>